<feature type="transmembrane region" description="Helical" evidence="2">
    <location>
        <begin position="665"/>
        <end position="688"/>
    </location>
</feature>
<proteinExistence type="predicted"/>
<dbReference type="EMBL" id="JAVHJL010000006">
    <property type="protein sequence ID" value="KAK6501174.1"/>
    <property type="molecule type" value="Genomic_DNA"/>
</dbReference>
<feature type="compositionally biased region" description="Low complexity" evidence="1">
    <location>
        <begin position="1"/>
        <end position="34"/>
    </location>
</feature>
<evidence type="ECO:0000313" key="3">
    <source>
        <dbReference type="EMBL" id="KAK6501174.1"/>
    </source>
</evidence>
<feature type="transmembrane region" description="Helical" evidence="2">
    <location>
        <begin position="505"/>
        <end position="526"/>
    </location>
</feature>
<dbReference type="PANTHER" id="PTHR35872:SF2">
    <property type="entry name" value="INTEGRAL MEMBRANE PROTEIN (AFU_ORTHOLOGUE AFUA_5G07110)"/>
    <property type="match status" value="1"/>
</dbReference>
<feature type="region of interest" description="Disordered" evidence="1">
    <location>
        <begin position="1"/>
        <end position="273"/>
    </location>
</feature>
<feature type="compositionally biased region" description="Pro residues" evidence="1">
    <location>
        <begin position="224"/>
        <end position="234"/>
    </location>
</feature>
<protein>
    <recommendedName>
        <fullName evidence="5">Integral membrane protein</fullName>
    </recommendedName>
</protein>
<comment type="caution">
    <text evidence="3">The sequence shown here is derived from an EMBL/GenBank/DDBJ whole genome shotgun (WGS) entry which is preliminary data.</text>
</comment>
<feature type="compositionally biased region" description="Basic and acidic residues" evidence="1">
    <location>
        <begin position="755"/>
        <end position="772"/>
    </location>
</feature>
<gene>
    <name evidence="3" type="ORF">TWF481_009021</name>
</gene>
<evidence type="ECO:0000256" key="1">
    <source>
        <dbReference type="SAM" id="MobiDB-lite"/>
    </source>
</evidence>
<sequence length="772" mass="85591">MASSSNNNNRRPSEPSPGRYRSNSNASGSSQNQAHGHGFPWGSSSGSGDPATAAALADTERATTGSPHTQHMHNTASSNSQLPVDNPNIEAVNSSRRFFPRRTVSSRPDRLEITQSIPSVISSTGAGGVRTSRASSVSAASRPPTIRLRRLPSNPDLNDAYGRDQAQTAQPAEMAPPSSIHLNVPLPTHTRPRSLSDPARHSWLNDPGAVRSSQIMSPVQEVPPEFPPTPPPKIPFESTGPPVPPKDPLDDTPIPTPAPAQRPAPASRFSSTFSVAGARSLLGMRQRMEDVDRMMQPPPRPPPQPRREYNQDVVDLLDVIDPEVSTLSTLTNVQNSLFIPNLGSFINRHPTYDLSAVGGGRGSRRGSRAEQPTPSIMEGLRIPPETEETVPGDGEGPISPALERQRSHALSITSNLTDSHYAVLPHGVTIDDWTEEERAMLDDHVRHLLHSKREKFKRGWRGFKQYVKRPLGLFVTIYATLITLFGLAWVLFLIGWIYVGEKQLYVINVIDNVLVALFAIVGDGLAPFRVVDTYHMIFIAHYHFLTWKLRRKRKLPELQDHNDLPTRQFVSMEVDRASVIRDLEASWEERDESPVLNEKQQERFEHHSMKFAKSHTYYRPHETRTHFAFPVKLLITVTILLDFHSMFQITLGAVTWGISYHHRPAALTASILSCSIACNIAAGITISIGDRMTRKKRIIEQEFRQGLTEEAIGHVKKKREKEKEKAAMEELAGTASTSADALAGSNESSRLSLLADEKEKVNQKEKVRSGSK</sequence>
<feature type="compositionally biased region" description="Polar residues" evidence="1">
    <location>
        <begin position="734"/>
        <end position="751"/>
    </location>
</feature>
<feature type="transmembrane region" description="Helical" evidence="2">
    <location>
        <begin position="471"/>
        <end position="499"/>
    </location>
</feature>
<evidence type="ECO:0008006" key="5">
    <source>
        <dbReference type="Google" id="ProtNLM"/>
    </source>
</evidence>
<keyword evidence="2" id="KW-1133">Transmembrane helix</keyword>
<feature type="transmembrane region" description="Helical" evidence="2">
    <location>
        <begin position="633"/>
        <end position="659"/>
    </location>
</feature>
<name>A0AAV9W3T3_9PEZI</name>
<feature type="compositionally biased region" description="Low complexity" evidence="1">
    <location>
        <begin position="129"/>
        <end position="145"/>
    </location>
</feature>
<feature type="compositionally biased region" description="Polar residues" evidence="1">
    <location>
        <begin position="65"/>
        <end position="83"/>
    </location>
</feature>
<feature type="region of interest" description="Disordered" evidence="1">
    <location>
        <begin position="715"/>
        <end position="772"/>
    </location>
</feature>
<dbReference type="InterPro" id="IPR021369">
    <property type="entry name" value="DUF2985"/>
</dbReference>
<keyword evidence="2" id="KW-0812">Transmembrane</keyword>
<evidence type="ECO:0000256" key="2">
    <source>
        <dbReference type="SAM" id="Phobius"/>
    </source>
</evidence>
<evidence type="ECO:0000313" key="4">
    <source>
        <dbReference type="Proteomes" id="UP001370758"/>
    </source>
</evidence>
<organism evidence="3 4">
    <name type="scientific">Arthrobotrys musiformis</name>
    <dbReference type="NCBI Taxonomy" id="47236"/>
    <lineage>
        <taxon>Eukaryota</taxon>
        <taxon>Fungi</taxon>
        <taxon>Dikarya</taxon>
        <taxon>Ascomycota</taxon>
        <taxon>Pezizomycotina</taxon>
        <taxon>Orbiliomycetes</taxon>
        <taxon>Orbiliales</taxon>
        <taxon>Orbiliaceae</taxon>
        <taxon>Arthrobotrys</taxon>
    </lineage>
</organism>
<keyword evidence="2" id="KW-0472">Membrane</keyword>
<dbReference type="PANTHER" id="PTHR35872">
    <property type="entry name" value="INTEGRAL MEMBRANE PROTEIN (AFU_ORTHOLOGUE AFUA_5G07110)"/>
    <property type="match status" value="1"/>
</dbReference>
<reference evidence="3 4" key="1">
    <citation type="submission" date="2023-08" db="EMBL/GenBank/DDBJ databases">
        <authorList>
            <person name="Palmer J.M."/>
        </authorList>
    </citation>
    <scope>NUCLEOTIDE SEQUENCE [LARGE SCALE GENOMIC DNA]</scope>
    <source>
        <strain evidence="3 4">TWF481</strain>
    </source>
</reference>
<feature type="compositionally biased region" description="Polar residues" evidence="1">
    <location>
        <begin position="113"/>
        <end position="124"/>
    </location>
</feature>
<dbReference type="Proteomes" id="UP001370758">
    <property type="component" value="Unassembled WGS sequence"/>
</dbReference>
<keyword evidence="4" id="KW-1185">Reference proteome</keyword>
<feature type="region of interest" description="Disordered" evidence="1">
    <location>
        <begin position="357"/>
        <end position="379"/>
    </location>
</feature>
<accession>A0AAV9W3T3</accession>
<dbReference type="Pfam" id="PF11204">
    <property type="entry name" value="DUF2985"/>
    <property type="match status" value="1"/>
</dbReference>
<dbReference type="AlphaFoldDB" id="A0AAV9W3T3"/>